<proteinExistence type="predicted"/>
<reference evidence="2 3" key="1">
    <citation type="submission" date="2023-01" db="EMBL/GenBank/DDBJ databases">
        <authorList>
            <person name="Whitehead M."/>
        </authorList>
    </citation>
    <scope>NUCLEOTIDE SEQUENCE [LARGE SCALE GENOMIC DNA]</scope>
</reference>
<dbReference type="AlphaFoldDB" id="A0AAV0VYH9"/>
<dbReference type="Proteomes" id="UP001160148">
    <property type="component" value="Unassembled WGS sequence"/>
</dbReference>
<accession>A0AAV0VYH9</accession>
<gene>
    <name evidence="2" type="ORF">MEUPH1_LOCUS4547</name>
</gene>
<keyword evidence="3" id="KW-1185">Reference proteome</keyword>
<dbReference type="InterPro" id="IPR048367">
    <property type="entry name" value="TNP-like_RNaseH_C"/>
</dbReference>
<sequence>MAPLVLLPNTINLFEELQKERMSFLLTYKLSQDHIQIFFSAMKSRGGFNNNPNVIQFRSAYKRLLVRHNIEGSVYANCSPLDTSNILYVSASKRTDADAIYTEIDVEEQILFDEFDHGYNCYHMPELEEYVVDVVHYTSGFIVRKIQKNKALCKTCDSFLTVDDNNNQNSSKLFQLKNRGKLINVSSDVHKTCLVTEYIIRICNEDLLRKKNIKLILSLKALNELSSDNTIFNSKEIKEHILQQDLLDNHRSQLLKLIVDCYITLRLHHFAKSHTYFCN</sequence>
<dbReference type="PANTHER" id="PTHR47577:SF2">
    <property type="entry name" value="THAP DOMAIN CONTAINING 9"/>
    <property type="match status" value="1"/>
</dbReference>
<comment type="caution">
    <text evidence="2">The sequence shown here is derived from an EMBL/GenBank/DDBJ whole genome shotgun (WGS) entry which is preliminary data.</text>
</comment>
<evidence type="ECO:0000259" key="1">
    <source>
        <dbReference type="Pfam" id="PF21789"/>
    </source>
</evidence>
<protein>
    <recommendedName>
        <fullName evidence="1">Transposable element P transposase-like RNase H C-terminal domain-containing protein</fullName>
    </recommendedName>
</protein>
<evidence type="ECO:0000313" key="3">
    <source>
        <dbReference type="Proteomes" id="UP001160148"/>
    </source>
</evidence>
<feature type="domain" description="Transposable element P transposase-like RNase H C-terminal" evidence="1">
    <location>
        <begin position="28"/>
        <end position="62"/>
    </location>
</feature>
<name>A0AAV0VYH9_9HEMI</name>
<organism evidence="2 3">
    <name type="scientific">Macrosiphum euphorbiae</name>
    <name type="common">potato aphid</name>
    <dbReference type="NCBI Taxonomy" id="13131"/>
    <lineage>
        <taxon>Eukaryota</taxon>
        <taxon>Metazoa</taxon>
        <taxon>Ecdysozoa</taxon>
        <taxon>Arthropoda</taxon>
        <taxon>Hexapoda</taxon>
        <taxon>Insecta</taxon>
        <taxon>Pterygota</taxon>
        <taxon>Neoptera</taxon>
        <taxon>Paraneoptera</taxon>
        <taxon>Hemiptera</taxon>
        <taxon>Sternorrhyncha</taxon>
        <taxon>Aphidomorpha</taxon>
        <taxon>Aphidoidea</taxon>
        <taxon>Aphididae</taxon>
        <taxon>Macrosiphini</taxon>
        <taxon>Macrosiphum</taxon>
    </lineage>
</organism>
<dbReference type="Pfam" id="PF21789">
    <property type="entry name" value="TNP-like_RNaseH_C"/>
    <property type="match status" value="1"/>
</dbReference>
<evidence type="ECO:0000313" key="2">
    <source>
        <dbReference type="EMBL" id="CAI6347803.1"/>
    </source>
</evidence>
<dbReference type="EMBL" id="CARXXK010000001">
    <property type="protein sequence ID" value="CAI6347803.1"/>
    <property type="molecule type" value="Genomic_DNA"/>
</dbReference>
<dbReference type="PANTHER" id="PTHR47577">
    <property type="entry name" value="THAP DOMAIN-CONTAINING PROTEIN 6"/>
    <property type="match status" value="1"/>
</dbReference>